<dbReference type="RefSeq" id="WP_146188697.1">
    <property type="nucleotide sequence ID" value="NZ_OMOJ01000008.1"/>
</dbReference>
<dbReference type="AlphaFoldDB" id="A0A2R8AZ81"/>
<dbReference type="Proteomes" id="UP000244904">
    <property type="component" value="Unassembled WGS sequence"/>
</dbReference>
<proteinExistence type="predicted"/>
<organism evidence="1 2">
    <name type="scientific">Pseudoprimorskyibacter insulae</name>
    <dbReference type="NCBI Taxonomy" id="1695997"/>
    <lineage>
        <taxon>Bacteria</taxon>
        <taxon>Pseudomonadati</taxon>
        <taxon>Pseudomonadota</taxon>
        <taxon>Alphaproteobacteria</taxon>
        <taxon>Rhodobacterales</taxon>
        <taxon>Paracoccaceae</taxon>
        <taxon>Pseudoprimorskyibacter</taxon>
    </lineage>
</organism>
<protein>
    <recommendedName>
        <fullName evidence="3">N-acetyltransferase domain-containing protein</fullName>
    </recommendedName>
</protein>
<dbReference type="EMBL" id="OMOJ01000008">
    <property type="protein sequence ID" value="SPF81345.1"/>
    <property type="molecule type" value="Genomic_DNA"/>
</dbReference>
<evidence type="ECO:0000313" key="1">
    <source>
        <dbReference type="EMBL" id="SPF81345.1"/>
    </source>
</evidence>
<keyword evidence="2" id="KW-1185">Reference proteome</keyword>
<name>A0A2R8AZ81_9RHOB</name>
<evidence type="ECO:0000313" key="2">
    <source>
        <dbReference type="Proteomes" id="UP000244904"/>
    </source>
</evidence>
<gene>
    <name evidence="1" type="ORF">PRI8871_03168</name>
</gene>
<sequence length="226" mass="25561">MDADQLELSQLMVTSQLLERLSQGGYSLRMPADFSEVPALVETTGRERQMPMMDVTRHDFTQGTAFWLFLEKDGEVIGGAAARLEDLGSETYPAFLSRIAVSYYGAIHGQSPVENVARPVVDLLKGRLVYIGELQIKKGHQGDMAAVKTFMKILMSIAASKWRNFDAMYAFVSERHRLLAVEYGFTVQVKNAIRWRNDPPPGWANSHRMVVLRRVDFENEFSGRLD</sequence>
<accession>A0A2R8AZ81</accession>
<dbReference type="OrthoDB" id="7862621at2"/>
<reference evidence="2" key="1">
    <citation type="submission" date="2018-03" db="EMBL/GenBank/DDBJ databases">
        <authorList>
            <person name="Rodrigo-Torres L."/>
            <person name="Arahal R. D."/>
            <person name="Lucena T."/>
        </authorList>
    </citation>
    <scope>NUCLEOTIDE SEQUENCE [LARGE SCALE GENOMIC DNA]</scope>
    <source>
        <strain evidence="2">CECT 8871</strain>
    </source>
</reference>
<evidence type="ECO:0008006" key="3">
    <source>
        <dbReference type="Google" id="ProtNLM"/>
    </source>
</evidence>